<dbReference type="STRING" id="54.SAMN02745121_03424"/>
<evidence type="ECO:0000259" key="3">
    <source>
        <dbReference type="Pfam" id="PF00561"/>
    </source>
</evidence>
<dbReference type="InterPro" id="IPR029058">
    <property type="entry name" value="AB_hydrolase_fold"/>
</dbReference>
<dbReference type="Pfam" id="PF00561">
    <property type="entry name" value="Abhydrolase_1"/>
    <property type="match status" value="1"/>
</dbReference>
<feature type="domain" description="AB hydrolase-1" evidence="3">
    <location>
        <begin position="15"/>
        <end position="126"/>
    </location>
</feature>
<evidence type="ECO:0000313" key="6">
    <source>
        <dbReference type="EMBL" id="SFE21200.1"/>
    </source>
</evidence>
<evidence type="ECO:0000313" key="7">
    <source>
        <dbReference type="Proteomes" id="UP000199400"/>
    </source>
</evidence>
<dbReference type="GO" id="GO:0005948">
    <property type="term" value="C:acetolactate synthase complex"/>
    <property type="evidence" value="ECO:0007669"/>
    <property type="project" value="TreeGrafter"/>
</dbReference>
<dbReference type="Gene3D" id="3.40.50.970">
    <property type="match status" value="2"/>
</dbReference>
<evidence type="ECO:0000259" key="4">
    <source>
        <dbReference type="Pfam" id="PF02775"/>
    </source>
</evidence>
<gene>
    <name evidence="6" type="ORF">SAMN02745121_03424</name>
</gene>
<dbReference type="EMBL" id="FOMX01000010">
    <property type="protein sequence ID" value="SFE21200.1"/>
    <property type="molecule type" value="Genomic_DNA"/>
</dbReference>
<proteinExistence type="inferred from homology"/>
<dbReference type="OrthoDB" id="9785408at2"/>
<reference evidence="7" key="1">
    <citation type="submission" date="2016-10" db="EMBL/GenBank/DDBJ databases">
        <authorList>
            <person name="Varghese N."/>
            <person name="Submissions S."/>
        </authorList>
    </citation>
    <scope>NUCLEOTIDE SEQUENCE [LARGE SCALE GENOMIC DNA]</scope>
    <source>
        <strain evidence="7">ATCC 25963</strain>
    </source>
</reference>
<dbReference type="GO" id="GO:0003984">
    <property type="term" value="F:acetolactate synthase activity"/>
    <property type="evidence" value="ECO:0007669"/>
    <property type="project" value="TreeGrafter"/>
</dbReference>
<evidence type="ECO:0000256" key="1">
    <source>
        <dbReference type="ARBA" id="ARBA00007812"/>
    </source>
</evidence>
<dbReference type="InterPro" id="IPR012001">
    <property type="entry name" value="Thiamin_PyroP_enz_TPP-bd_dom"/>
</dbReference>
<dbReference type="Proteomes" id="UP000199400">
    <property type="component" value="Unassembled WGS sequence"/>
</dbReference>
<evidence type="ECO:0000259" key="5">
    <source>
        <dbReference type="Pfam" id="PF02776"/>
    </source>
</evidence>
<dbReference type="AlphaFoldDB" id="A0A1I1YT82"/>
<dbReference type="InterPro" id="IPR029061">
    <property type="entry name" value="THDP-binding"/>
</dbReference>
<dbReference type="GO" id="GO:0009099">
    <property type="term" value="P:L-valine biosynthetic process"/>
    <property type="evidence" value="ECO:0007669"/>
    <property type="project" value="TreeGrafter"/>
</dbReference>
<sequence>MPRIHTALTQGGDELVVFLHAVGGDHSSWRPQVEALRARYSTLTFDMRGHARSYSPERPEISIQNFADDAIDLVEEAGFYRAHFVGLSMGGVVAQEIFSRAPERVQSLTLAATWSFHPEAEARRTWMEDKLSRMSMAESAALDMPNLYASDAPRELVDTAIAIEGGKDKDVFLQSWHAMLQVDYRELLPRIDVPVLLIGGSDDRITPVDPLLRDIFARVPMAELRVLAGGGHFCNLDRAEAFNAALVPFLRRARARAPQALALPAAPPTPSSAATVAEALLEQLHRRDVPCLFSNSGTDFTPLIEALAKPGAAAPRVVAAAHENTAIAMAHGYQLLSGHVPAVMAHVNVGTANSGLGLINARRARVPMLVMAGLTPYTDAPAVPGHRTNFVQWGQDSFDQAAYFREFTKWDYRLATADHLEVAVDRALAIADSDPAGPVYLTLPKEVLCAPASSAPVSPRPRLRPNPPARPDAVALARVAHAIRNARRPLILTAELGRYRGGPEALWQLATRHGIGVVEFGKRNFFNLATDCPAHLGFDPASQVPQADLILAVEDPVPFIPAFVALPQGQVPPIVQIGVDPLFADLPLRGFPSDLALPGDPAESLRLLTRLLDADPAPDAAARREALRIEHAVVFANAGVAADFDAGKPAITKRWLSRCVGQAVDDEVVIFNEYPLDPLLVPRRLPDSWFENSIASGLGWALGAALGGKMARPDRAVLAAVGDGSFLFNTPLSALHAATAHRLPILIVVFNDCAWSTIRKSTRGDFPGGHAQATGNFALCDLGADPAYDQIASACGGVGVRVDRPDAVPDALRRGLELVRSGDRFVLLDVRCERDA</sequence>
<keyword evidence="2" id="KW-0786">Thiamine pyrophosphate</keyword>
<accession>A0A1I1YT82</accession>
<dbReference type="PANTHER" id="PTHR18968">
    <property type="entry name" value="THIAMINE PYROPHOSPHATE ENZYMES"/>
    <property type="match status" value="1"/>
</dbReference>
<dbReference type="InterPro" id="IPR029035">
    <property type="entry name" value="DHS-like_NAD/FAD-binding_dom"/>
</dbReference>
<dbReference type="Pfam" id="PF02775">
    <property type="entry name" value="TPP_enzyme_C"/>
    <property type="match status" value="1"/>
</dbReference>
<dbReference type="GO" id="GO:0030976">
    <property type="term" value="F:thiamine pyrophosphate binding"/>
    <property type="evidence" value="ECO:0007669"/>
    <property type="project" value="InterPro"/>
</dbReference>
<keyword evidence="7" id="KW-1185">Reference proteome</keyword>
<feature type="domain" description="Thiamine pyrophosphate enzyme N-terminal TPP-binding" evidence="5">
    <location>
        <begin position="275"/>
        <end position="391"/>
    </location>
</feature>
<dbReference type="PRINTS" id="PR00111">
    <property type="entry name" value="ABHYDROLASE"/>
</dbReference>
<dbReference type="InterPro" id="IPR045229">
    <property type="entry name" value="TPP_enz"/>
</dbReference>
<comment type="similarity">
    <text evidence="1">Belongs to the TPP enzyme family.</text>
</comment>
<dbReference type="SUPFAM" id="SSF52467">
    <property type="entry name" value="DHS-like NAD/FAD-binding domain"/>
    <property type="match status" value="1"/>
</dbReference>
<dbReference type="Gene3D" id="3.40.50.1820">
    <property type="entry name" value="alpha/beta hydrolase"/>
    <property type="match status" value="1"/>
</dbReference>
<feature type="domain" description="Thiamine pyrophosphate enzyme TPP-binding" evidence="4">
    <location>
        <begin position="684"/>
        <end position="830"/>
    </location>
</feature>
<dbReference type="InterPro" id="IPR000073">
    <property type="entry name" value="AB_hydrolase_1"/>
</dbReference>
<dbReference type="NCBIfam" id="NF006203">
    <property type="entry name" value="PRK08327.1"/>
    <property type="match status" value="1"/>
</dbReference>
<dbReference type="Pfam" id="PF02776">
    <property type="entry name" value="TPP_enzyme_N"/>
    <property type="match status" value="1"/>
</dbReference>
<protein>
    <submittedName>
        <fullName evidence="6">Acetolactate synthase large subunit</fullName>
    </submittedName>
</protein>
<dbReference type="CDD" id="cd07035">
    <property type="entry name" value="TPP_PYR_POX_like"/>
    <property type="match status" value="1"/>
</dbReference>
<dbReference type="InterPro" id="IPR011766">
    <property type="entry name" value="TPP_enzyme_TPP-bd"/>
</dbReference>
<dbReference type="GO" id="GO:0050660">
    <property type="term" value="F:flavin adenine dinucleotide binding"/>
    <property type="evidence" value="ECO:0007669"/>
    <property type="project" value="TreeGrafter"/>
</dbReference>
<dbReference type="RefSeq" id="WP_096328394.1">
    <property type="nucleotide sequence ID" value="NZ_FOMX01000010.1"/>
</dbReference>
<dbReference type="PANTHER" id="PTHR18968:SF13">
    <property type="entry name" value="ACETOLACTATE SYNTHASE CATALYTIC SUBUNIT, MITOCHONDRIAL"/>
    <property type="match status" value="1"/>
</dbReference>
<dbReference type="SUPFAM" id="SSF53474">
    <property type="entry name" value="alpha/beta-Hydrolases"/>
    <property type="match status" value="1"/>
</dbReference>
<dbReference type="SUPFAM" id="SSF52518">
    <property type="entry name" value="Thiamin diphosphate-binding fold (THDP-binding)"/>
    <property type="match status" value="2"/>
</dbReference>
<evidence type="ECO:0000256" key="2">
    <source>
        <dbReference type="ARBA" id="ARBA00023052"/>
    </source>
</evidence>
<dbReference type="GO" id="GO:0009097">
    <property type="term" value="P:isoleucine biosynthetic process"/>
    <property type="evidence" value="ECO:0007669"/>
    <property type="project" value="TreeGrafter"/>
</dbReference>
<dbReference type="Gene3D" id="3.40.50.1220">
    <property type="entry name" value="TPP-binding domain"/>
    <property type="match status" value="1"/>
</dbReference>
<name>A0A1I1YT82_9BACT</name>
<organism evidence="6 7">
    <name type="scientific">Nannocystis exedens</name>
    <dbReference type="NCBI Taxonomy" id="54"/>
    <lineage>
        <taxon>Bacteria</taxon>
        <taxon>Pseudomonadati</taxon>
        <taxon>Myxococcota</taxon>
        <taxon>Polyangia</taxon>
        <taxon>Nannocystales</taxon>
        <taxon>Nannocystaceae</taxon>
        <taxon>Nannocystis</taxon>
    </lineage>
</organism>